<evidence type="ECO:0000313" key="4">
    <source>
        <dbReference type="EMBL" id="SMH64978.1"/>
    </source>
</evidence>
<reference evidence="3 7" key="5">
    <citation type="submission" date="2020-07" db="EMBL/GenBank/DDBJ databases">
        <title>Complete genome sequence analysis of Acidithiobacillus ferrivorans XJFY6S-08 reveals extreme environmental adaptation to alpine acid mine drainage.</title>
        <authorList>
            <person name="Yan L."/>
            <person name="Ni Y."/>
        </authorList>
    </citation>
    <scope>NUCLEOTIDE SEQUENCE [LARGE SCALE GENOMIC DNA]</scope>
    <source>
        <strain evidence="3 7">XJFY6S-08</strain>
    </source>
</reference>
<keyword evidence="6" id="KW-1185">Reference proteome</keyword>
<reference evidence="2 5" key="3">
    <citation type="submission" date="2016-07" db="EMBL/GenBank/DDBJ databases">
        <title>Draft genome of a psychrotolerant acidophile Acidithiobacillus ferrivorans strain YL15.</title>
        <authorList>
            <person name="Peng T."/>
            <person name="Ma L."/>
            <person name="Nan M."/>
            <person name="An N."/>
            <person name="Wang M."/>
            <person name="Qiu G."/>
            <person name="Zeng W."/>
        </authorList>
    </citation>
    <scope>NUCLEOTIDE SEQUENCE [LARGE SCALE GENOMIC DNA]</scope>
    <source>
        <strain evidence="2 5">YL15</strain>
    </source>
</reference>
<evidence type="ECO:0000313" key="1">
    <source>
        <dbReference type="EMBL" id="CDQ11040.1"/>
    </source>
</evidence>
<reference evidence="4 6" key="4">
    <citation type="submission" date="2017-03" db="EMBL/GenBank/DDBJ databases">
        <authorList>
            <person name="Regsiter A."/>
            <person name="William W."/>
        </authorList>
    </citation>
    <scope>NUCLEOTIDE SEQUENCE [LARGE SCALE GENOMIC DNA]</scope>
    <source>
        <strain evidence="4">PRJEB5721</strain>
    </source>
</reference>
<evidence type="ECO:0000313" key="6">
    <source>
        <dbReference type="Proteomes" id="UP000193925"/>
    </source>
</evidence>
<evidence type="ECO:0000313" key="3">
    <source>
        <dbReference type="EMBL" id="QQD73902.1"/>
    </source>
</evidence>
<reference evidence="1" key="2">
    <citation type="submission" date="2014-07" db="EMBL/GenBank/DDBJ databases">
        <title>Initial genome analysis of the psychrotolerant acidophile Acidithiobacillus ferrivorans CF27: insights into iron and sulfur oxidation pathways and into biofilm formation.</title>
        <authorList>
            <person name="Talla E."/>
            <person name="Hedrich S."/>
            <person name="Mangenot S."/>
            <person name="Ji B."/>
            <person name="Johnson D.B."/>
            <person name="Barbe V."/>
            <person name="Bonnefoy V."/>
        </authorList>
    </citation>
    <scope>NUCLEOTIDE SEQUENCE [LARGE SCALE GENOMIC DNA]</scope>
    <source>
        <strain evidence="1">CF27</strain>
    </source>
</reference>
<dbReference type="EMBL" id="MASQ01000106">
    <property type="protein sequence ID" value="OCB01998.1"/>
    <property type="molecule type" value="Genomic_DNA"/>
</dbReference>
<evidence type="ECO:0000313" key="2">
    <source>
        <dbReference type="EMBL" id="OCB01998.1"/>
    </source>
</evidence>
<dbReference type="Proteomes" id="UP000193925">
    <property type="component" value="Chromosome AFERRI"/>
</dbReference>
<proteinExistence type="predicted"/>
<name>A0A060URL4_9PROT</name>
<dbReference type="AlphaFoldDB" id="A0A060URL4"/>
<accession>A0A060URL4</accession>
<dbReference type="EMBL" id="CCCS020000045">
    <property type="protein sequence ID" value="CDQ11040.1"/>
    <property type="molecule type" value="Genomic_DNA"/>
</dbReference>
<reference evidence="1" key="1">
    <citation type="submission" date="2014-03" db="EMBL/GenBank/DDBJ databases">
        <authorList>
            <person name="Genoscope - CEA"/>
        </authorList>
    </citation>
    <scope>NUCLEOTIDE SEQUENCE [LARGE SCALE GENOMIC DNA]</scope>
    <source>
        <strain evidence="1">CF27</strain>
    </source>
</reference>
<evidence type="ECO:0000313" key="7">
    <source>
        <dbReference type="Proteomes" id="UP000595420"/>
    </source>
</evidence>
<dbReference type="Proteomes" id="UP000093129">
    <property type="component" value="Unassembled WGS sequence"/>
</dbReference>
<dbReference type="EMBL" id="LT841305">
    <property type="protein sequence ID" value="SMH64978.1"/>
    <property type="molecule type" value="Genomic_DNA"/>
</dbReference>
<gene>
    <name evidence="4" type="ORF">AFERRI_11012</name>
    <name evidence="1" type="ORF">AFERRI_50005</name>
    <name evidence="2" type="ORF">BBC27_00910</name>
    <name evidence="3" type="ORF">H2515_06640</name>
</gene>
<organism evidence="1">
    <name type="scientific">Acidithiobacillus ferrivorans</name>
    <dbReference type="NCBI Taxonomy" id="160808"/>
    <lineage>
        <taxon>Bacteria</taxon>
        <taxon>Pseudomonadati</taxon>
        <taxon>Pseudomonadota</taxon>
        <taxon>Acidithiobacillia</taxon>
        <taxon>Acidithiobacillales</taxon>
        <taxon>Acidithiobacillaceae</taxon>
        <taxon>Acidithiobacillus</taxon>
    </lineage>
</organism>
<protein>
    <submittedName>
        <fullName evidence="1">Uncharacterized protein</fullName>
    </submittedName>
</protein>
<dbReference type="Proteomes" id="UP000595420">
    <property type="component" value="Chromosome"/>
</dbReference>
<dbReference type="RefSeq" id="WP_035193906.1">
    <property type="nucleotide sequence ID" value="NZ_CCCS020000045.1"/>
</dbReference>
<dbReference type="EMBL" id="CP059488">
    <property type="protein sequence ID" value="QQD73902.1"/>
    <property type="molecule type" value="Genomic_DNA"/>
</dbReference>
<sequence length="339" mass="37726">MSRTNTSNTISPTASALTRLAARCFIDGDHALLSALGDAIDALLVDEDDETLQAVSDELVEQDMEAAADFWEFAKERAEMFLTETGEVTTLFAIPILEPDQIAGFSADLVAAALVRYGLVCERATVTFYPLPVDGGCLLNMDPVDIFRLHRQMGMDHRLVAEMLSNPPTPQSVPSYICFIGTITYPAQLPGPCLAWQLDVGEYLERYGKWSEHVDQEALWLETRCNALGIPGRFVFAVREGAQEYQELVLVEFIQNAVNFSQKPQHILAKLTDGIMEDMTLELYDAQQHFGALRISWRSLGETRAEILEKLFDALRVGGISGMMFGTHEMSTKRDKAVH</sequence>
<evidence type="ECO:0000313" key="5">
    <source>
        <dbReference type="Proteomes" id="UP000093129"/>
    </source>
</evidence>